<accession>A0A2S7J0W9</accession>
<dbReference type="Pfam" id="PF18945">
    <property type="entry name" value="VipB_2"/>
    <property type="match status" value="1"/>
</dbReference>
<evidence type="ECO:0000313" key="3">
    <source>
        <dbReference type="EMBL" id="PQA73888.1"/>
    </source>
</evidence>
<dbReference type="PANTHER" id="PTHR35565:SF3">
    <property type="entry name" value="TYPE VI SECRETION SYSTEM SHEATH PROTEIN TSSC1"/>
    <property type="match status" value="1"/>
</dbReference>
<evidence type="ECO:0000259" key="2">
    <source>
        <dbReference type="Pfam" id="PF18945"/>
    </source>
</evidence>
<dbReference type="Proteomes" id="UP000238493">
    <property type="component" value="Unassembled WGS sequence"/>
</dbReference>
<dbReference type="InterPro" id="IPR044031">
    <property type="entry name" value="TssC1_N"/>
</dbReference>
<organism evidence="3 4">
    <name type="scientific">Brucella oryzae</name>
    <dbReference type="NCBI Taxonomy" id="335286"/>
    <lineage>
        <taxon>Bacteria</taxon>
        <taxon>Pseudomonadati</taxon>
        <taxon>Pseudomonadota</taxon>
        <taxon>Alphaproteobacteria</taxon>
        <taxon>Hyphomicrobiales</taxon>
        <taxon>Brucellaceae</taxon>
        <taxon>Brucella/Ochrobactrum group</taxon>
        <taxon>Brucella</taxon>
    </lineage>
</organism>
<dbReference type="InterPro" id="IPR010269">
    <property type="entry name" value="T6SS_TssC-like"/>
</dbReference>
<reference evidence="3 4" key="1">
    <citation type="submission" date="2018-02" db="EMBL/GenBank/DDBJ databases">
        <title>Draft genome sequence of Ochrobactrum oryzae found in Brazil.</title>
        <authorList>
            <person name="Cerdeira L."/>
            <person name="Andrade F."/>
            <person name="Zacariotto T."/>
            <person name="Barbosa B."/>
            <person name="Santos S."/>
            <person name="Cassetari V."/>
            <person name="Lincopan N."/>
        </authorList>
    </citation>
    <scope>NUCLEOTIDE SEQUENCE [LARGE SCALE GENOMIC DNA]</scope>
    <source>
        <strain evidence="3 4">OA447</strain>
    </source>
</reference>
<dbReference type="EMBL" id="PTRC01000014">
    <property type="protein sequence ID" value="PQA73888.1"/>
    <property type="molecule type" value="Genomic_DNA"/>
</dbReference>
<dbReference type="NCBIfam" id="TIGR03355">
    <property type="entry name" value="VI_chp_2"/>
    <property type="match status" value="1"/>
</dbReference>
<comment type="caution">
    <text evidence="3">The sequence shown here is derived from an EMBL/GenBank/DDBJ whole genome shotgun (WGS) entry which is preliminary data.</text>
</comment>
<dbReference type="OrthoDB" id="9764000at2"/>
<evidence type="ECO:0000259" key="1">
    <source>
        <dbReference type="Pfam" id="PF05943"/>
    </source>
</evidence>
<proteinExistence type="predicted"/>
<dbReference type="InterPro" id="IPR044032">
    <property type="entry name" value="TssC1_C"/>
</dbReference>
<sequence length="492" mass="54885">MSAQLEADTDIKTDTKEAGLLPQIIAATKQTAPDRVEQLLRTLTDQALAGTVTFNRNFSITIRDAVDRLDALISRQLGAIMQAPEFSSLEGSWRGQHYLVQNSETGTQLKLRMLNVTKQELQKDLARAVEFDQSHFFKAVYEAEFGSPGGEPIGTLIGDYSFGYSAEDVDLMRNISGVAAASFAPFIAAAAPAMFGFDDYRELSRPRDMAKIFETSEYIKWRSFRETEDARFMVLTMPRVLARLPYAPNATQIEEFNFDETAAYPQGKLPHENYCWMNAAYVFGARLTDAFAKNSWCTAIRGAENGGKTENLPLYTFISDNGDIDLQCPTEIGITDRRDAELGKLGFMPLCHYKNTDYAVFFGAQTTQKPSIYDSYAATSNAAISARLPYILATSRFAHFLKVLGRDKIGSFMEASDCEAWLNRWISAYVNANEDASADTRAKYPLRDASISVEEVPGRPGVYNAVAWMRPWLQMEELTTSLRLVARIPAKG</sequence>
<protein>
    <submittedName>
        <fullName evidence="3">Type VI secretion system contractile sheath large subunit</fullName>
    </submittedName>
</protein>
<keyword evidence="4" id="KW-1185">Reference proteome</keyword>
<feature type="domain" description="TssC1 C-terminal" evidence="2">
    <location>
        <begin position="378"/>
        <end position="488"/>
    </location>
</feature>
<dbReference type="Pfam" id="PF05943">
    <property type="entry name" value="VipB"/>
    <property type="match status" value="1"/>
</dbReference>
<name>A0A2S7J0W9_9HYPH</name>
<dbReference type="AlphaFoldDB" id="A0A2S7J0W9"/>
<evidence type="ECO:0000313" key="4">
    <source>
        <dbReference type="Proteomes" id="UP000238493"/>
    </source>
</evidence>
<dbReference type="PANTHER" id="PTHR35565">
    <property type="entry name" value="CYTOPLASMIC PROTEIN-RELATED"/>
    <property type="match status" value="1"/>
</dbReference>
<dbReference type="RefSeq" id="WP_104755299.1">
    <property type="nucleotide sequence ID" value="NZ_JBHEEO010000031.1"/>
</dbReference>
<gene>
    <name evidence="3" type="primary">tssC</name>
    <name evidence="3" type="ORF">C3731_08705</name>
</gene>
<feature type="domain" description="TssC1 N-terminal" evidence="1">
    <location>
        <begin position="65"/>
        <end position="368"/>
    </location>
</feature>